<evidence type="ECO:0000256" key="1">
    <source>
        <dbReference type="SAM" id="MobiDB-lite"/>
    </source>
</evidence>
<feature type="non-terminal residue" evidence="2">
    <location>
        <position position="118"/>
    </location>
</feature>
<proteinExistence type="predicted"/>
<keyword evidence="3" id="KW-1185">Reference proteome</keyword>
<comment type="caution">
    <text evidence="2">The sequence shown here is derived from an EMBL/GenBank/DDBJ whole genome shotgun (WGS) entry which is preliminary data.</text>
</comment>
<dbReference type="OrthoDB" id="5204190at2759"/>
<dbReference type="AlphaFoldDB" id="A0A6G1EQH0"/>
<reference evidence="2 3" key="1">
    <citation type="submission" date="2019-11" db="EMBL/GenBank/DDBJ databases">
        <title>Whole genome sequence of Oryza granulata.</title>
        <authorList>
            <person name="Li W."/>
        </authorList>
    </citation>
    <scope>NUCLEOTIDE SEQUENCE [LARGE SCALE GENOMIC DNA]</scope>
    <source>
        <strain evidence="3">cv. Menghai</strain>
        <tissue evidence="2">Leaf</tissue>
    </source>
</reference>
<accession>A0A6G1EQH0</accession>
<protein>
    <submittedName>
        <fullName evidence="2">Uncharacterized protein</fullName>
    </submittedName>
</protein>
<gene>
    <name evidence="2" type="ORF">E2562_027752</name>
</gene>
<name>A0A6G1EQH0_9ORYZ</name>
<evidence type="ECO:0000313" key="3">
    <source>
        <dbReference type="Proteomes" id="UP000479710"/>
    </source>
</evidence>
<sequence length="118" mass="12775">MQFRDDDDGCCGHRGGAEHEAADVEDVVILKVSLLGDCQIGKTSFMADAASSGHISGQKYNAPQPGADQFQMTSFPGTMESVSNMSYKPDRSDQEHQLYSCSQLRSENGSSEFSPGQF</sequence>
<dbReference type="Proteomes" id="UP000479710">
    <property type="component" value="Unassembled WGS sequence"/>
</dbReference>
<dbReference type="EMBL" id="SPHZ02000003">
    <property type="protein sequence ID" value="KAF0926898.1"/>
    <property type="molecule type" value="Genomic_DNA"/>
</dbReference>
<organism evidence="2 3">
    <name type="scientific">Oryza meyeriana var. granulata</name>
    <dbReference type="NCBI Taxonomy" id="110450"/>
    <lineage>
        <taxon>Eukaryota</taxon>
        <taxon>Viridiplantae</taxon>
        <taxon>Streptophyta</taxon>
        <taxon>Embryophyta</taxon>
        <taxon>Tracheophyta</taxon>
        <taxon>Spermatophyta</taxon>
        <taxon>Magnoliopsida</taxon>
        <taxon>Liliopsida</taxon>
        <taxon>Poales</taxon>
        <taxon>Poaceae</taxon>
        <taxon>BOP clade</taxon>
        <taxon>Oryzoideae</taxon>
        <taxon>Oryzeae</taxon>
        <taxon>Oryzinae</taxon>
        <taxon>Oryza</taxon>
        <taxon>Oryza meyeriana</taxon>
    </lineage>
</organism>
<evidence type="ECO:0000313" key="2">
    <source>
        <dbReference type="EMBL" id="KAF0926898.1"/>
    </source>
</evidence>
<feature type="region of interest" description="Disordered" evidence="1">
    <location>
        <begin position="78"/>
        <end position="98"/>
    </location>
</feature>